<evidence type="ECO:0000313" key="2">
    <source>
        <dbReference type="EMBL" id="CAA9209330.1"/>
    </source>
</evidence>
<dbReference type="PANTHER" id="PTHR47829">
    <property type="entry name" value="HYDROLASE, PUTATIVE (AFU_ORTHOLOGUE AFUA_1G12880)-RELATED"/>
    <property type="match status" value="1"/>
</dbReference>
<dbReference type="InterPro" id="IPR052898">
    <property type="entry name" value="ACAD10-like"/>
</dbReference>
<protein>
    <submittedName>
        <fullName evidence="2">Acyl-CoA dehydrogenase, putative phosphotransferase</fullName>
    </submittedName>
</protein>
<keyword evidence="2" id="KW-0808">Transferase</keyword>
<organism evidence="2">
    <name type="scientific">uncultured Acidimicrobiales bacterium</name>
    <dbReference type="NCBI Taxonomy" id="310071"/>
    <lineage>
        <taxon>Bacteria</taxon>
        <taxon>Bacillati</taxon>
        <taxon>Actinomycetota</taxon>
        <taxon>Acidimicrobiia</taxon>
        <taxon>Acidimicrobiales</taxon>
        <taxon>environmental samples</taxon>
    </lineage>
</organism>
<dbReference type="CDD" id="cd05154">
    <property type="entry name" value="ACAD10_11_N-like"/>
    <property type="match status" value="1"/>
</dbReference>
<gene>
    <name evidence="2" type="ORF">AVDCRST_MAG20-21</name>
</gene>
<dbReference type="AlphaFoldDB" id="A0A6J4GYE0"/>
<proteinExistence type="predicted"/>
<dbReference type="SUPFAM" id="SSF56112">
    <property type="entry name" value="Protein kinase-like (PK-like)"/>
    <property type="match status" value="1"/>
</dbReference>
<dbReference type="GO" id="GO:0016740">
    <property type="term" value="F:transferase activity"/>
    <property type="evidence" value="ECO:0007669"/>
    <property type="project" value="UniProtKB-KW"/>
</dbReference>
<accession>A0A6J4GYE0</accession>
<name>A0A6J4GYE0_9ACTN</name>
<dbReference type="InterPro" id="IPR041726">
    <property type="entry name" value="ACAD10_11_N"/>
</dbReference>
<reference evidence="2" key="1">
    <citation type="submission" date="2020-02" db="EMBL/GenBank/DDBJ databases">
        <authorList>
            <person name="Meier V. D."/>
        </authorList>
    </citation>
    <scope>NUCLEOTIDE SEQUENCE</scope>
    <source>
        <strain evidence="2">AVDCRST_MAG20</strain>
    </source>
</reference>
<dbReference type="InterPro" id="IPR002575">
    <property type="entry name" value="Aminoglycoside_PTrfase"/>
</dbReference>
<dbReference type="Gene3D" id="3.30.200.20">
    <property type="entry name" value="Phosphorylase Kinase, domain 1"/>
    <property type="match status" value="1"/>
</dbReference>
<dbReference type="Gene3D" id="3.90.1200.10">
    <property type="match status" value="1"/>
</dbReference>
<dbReference type="PANTHER" id="PTHR47829:SF1">
    <property type="entry name" value="HAD FAMILY PHOSPHATASE"/>
    <property type="match status" value="1"/>
</dbReference>
<sequence length="343" mass="37056">MAEAVKGIDEAKVTPWLEANVAGLVGPVTYDLIAGGHSNLTYKVTDAAGGAFVLRRPPLGQVLATAHDMGREHRIISALGPTAVPVAPALGFCEDVSVNGAPFYVMRFVEGHILRDAATAETVLTPEQRRTAGESLVDVMAEIHAVDPDAVGLGDLGRKEGYIERQLKRWYRQFEQSKLREVPDVDEVHELLLHNVPPQGPATIVHGDYRLDNCMVDDTGNVNAVLDWEICTLGDPMADLGLLCVYWTDPDDEGAALGVSATTLDGFPRRAELVARYAERSGRDVSQVGYYTAFGYWKLACIVDGVYTRYAGGSMGASEGFEHFDAQVLRLAATAKHTLAATT</sequence>
<feature type="domain" description="Aminoglycoside phosphotransferase" evidence="1">
    <location>
        <begin position="32"/>
        <end position="273"/>
    </location>
</feature>
<dbReference type="EMBL" id="CADCSY010000003">
    <property type="protein sequence ID" value="CAA9209330.1"/>
    <property type="molecule type" value="Genomic_DNA"/>
</dbReference>
<dbReference type="InterPro" id="IPR011009">
    <property type="entry name" value="Kinase-like_dom_sf"/>
</dbReference>
<dbReference type="Pfam" id="PF01636">
    <property type="entry name" value="APH"/>
    <property type="match status" value="1"/>
</dbReference>
<evidence type="ECO:0000259" key="1">
    <source>
        <dbReference type="Pfam" id="PF01636"/>
    </source>
</evidence>